<evidence type="ECO:0000313" key="3">
    <source>
        <dbReference type="EMBL" id="MET3587644.1"/>
    </source>
</evidence>
<gene>
    <name evidence="3" type="ORF">ABID21_003772</name>
</gene>
<proteinExistence type="predicted"/>
<accession>A0ABV2HAX3</accession>
<keyword evidence="4" id="KW-1185">Reference proteome</keyword>
<protein>
    <submittedName>
        <fullName evidence="3">Transcriptional regulator</fullName>
    </submittedName>
</protein>
<evidence type="ECO:0000259" key="1">
    <source>
        <dbReference type="Pfam" id="PF06114"/>
    </source>
</evidence>
<organism evidence="3 4">
    <name type="scientific">Pseudorhizobium tarimense</name>
    <dbReference type="NCBI Taxonomy" id="1079109"/>
    <lineage>
        <taxon>Bacteria</taxon>
        <taxon>Pseudomonadati</taxon>
        <taxon>Pseudomonadota</taxon>
        <taxon>Alphaproteobacteria</taxon>
        <taxon>Hyphomicrobiales</taxon>
        <taxon>Rhizobiaceae</taxon>
        <taxon>Rhizobium/Agrobacterium group</taxon>
        <taxon>Pseudorhizobium</taxon>
    </lineage>
</organism>
<reference evidence="3 4" key="1">
    <citation type="submission" date="2024-06" db="EMBL/GenBank/DDBJ databases">
        <title>Genomic Encyclopedia of Type Strains, Phase IV (KMG-IV): sequencing the most valuable type-strain genomes for metagenomic binning, comparative biology and taxonomic classification.</title>
        <authorList>
            <person name="Goeker M."/>
        </authorList>
    </citation>
    <scope>NUCLEOTIDE SEQUENCE [LARGE SCALE GENOMIC DNA]</scope>
    <source>
        <strain evidence="3 4">DSM 105042</strain>
    </source>
</reference>
<sequence>MEVALLALGKEISAELDALSLSTGESRRIVRLELARYATHALMMPYGDFLAAAQLVRYDIDVLRSRFNVSFEQATSRLTTLARPGAAGLPWFVHVRARPCRQRHSQGGRARISEGAFGGQCPKLGIHSAFAQPGQVLAEAVEMPDGNTFLTVSRTVEAPQAAFEERLRRIAILLG</sequence>
<dbReference type="Pfam" id="PF09856">
    <property type="entry name" value="ScfRs"/>
    <property type="match status" value="1"/>
</dbReference>
<dbReference type="Proteomes" id="UP001549031">
    <property type="component" value="Unassembled WGS sequence"/>
</dbReference>
<dbReference type="EMBL" id="JBEPLJ010000015">
    <property type="protein sequence ID" value="MET3587644.1"/>
    <property type="molecule type" value="Genomic_DNA"/>
</dbReference>
<name>A0ABV2HAX3_9HYPH</name>
<feature type="domain" description="IrrE N-terminal-like" evidence="1">
    <location>
        <begin position="1"/>
        <end position="79"/>
    </location>
</feature>
<comment type="caution">
    <text evidence="3">The sequence shown here is derived from an EMBL/GenBank/DDBJ whole genome shotgun (WGS) entry which is preliminary data.</text>
</comment>
<evidence type="ECO:0000259" key="2">
    <source>
        <dbReference type="Pfam" id="PF09856"/>
    </source>
</evidence>
<dbReference type="InterPro" id="IPR010359">
    <property type="entry name" value="IrrE_HExxH"/>
</dbReference>
<evidence type="ECO:0000313" key="4">
    <source>
        <dbReference type="Proteomes" id="UP001549031"/>
    </source>
</evidence>
<dbReference type="InterPro" id="IPR018653">
    <property type="entry name" value="ScfR_C"/>
</dbReference>
<dbReference type="Pfam" id="PF06114">
    <property type="entry name" value="Peptidase_M78"/>
    <property type="match status" value="1"/>
</dbReference>
<feature type="domain" description="Short-chain fatty acyl coenzyme A regulators C-terminal" evidence="2">
    <location>
        <begin position="80"/>
        <end position="175"/>
    </location>
</feature>